<feature type="region of interest" description="Disordered" evidence="3">
    <location>
        <begin position="186"/>
        <end position="208"/>
    </location>
</feature>
<dbReference type="GO" id="GO:0004222">
    <property type="term" value="F:metalloendopeptidase activity"/>
    <property type="evidence" value="ECO:0007669"/>
    <property type="project" value="TreeGrafter"/>
</dbReference>
<evidence type="ECO:0000256" key="3">
    <source>
        <dbReference type="SAM" id="MobiDB-lite"/>
    </source>
</evidence>
<dbReference type="EMBL" id="JAFJZZ010000001">
    <property type="protein sequence ID" value="MBN7772876.1"/>
    <property type="molecule type" value="Genomic_DNA"/>
</dbReference>
<dbReference type="FunFam" id="2.70.70.10:FF:000006">
    <property type="entry name" value="M23 family peptidase"/>
    <property type="match status" value="1"/>
</dbReference>
<dbReference type="PANTHER" id="PTHR21666:SF270">
    <property type="entry name" value="MUREIN HYDROLASE ACTIVATOR ENVC"/>
    <property type="match status" value="1"/>
</dbReference>
<keyword evidence="7" id="KW-1185">Reference proteome</keyword>
<evidence type="ECO:0000259" key="4">
    <source>
        <dbReference type="Pfam" id="PF01551"/>
    </source>
</evidence>
<keyword evidence="1" id="KW-0732">Signal</keyword>
<dbReference type="PANTHER" id="PTHR21666">
    <property type="entry name" value="PEPTIDASE-RELATED"/>
    <property type="match status" value="1"/>
</dbReference>
<gene>
    <name evidence="6" type="ORF">JYB65_05820</name>
</gene>
<dbReference type="Gene3D" id="6.10.250.3150">
    <property type="match status" value="1"/>
</dbReference>
<evidence type="ECO:0000313" key="6">
    <source>
        <dbReference type="EMBL" id="MBN7772876.1"/>
    </source>
</evidence>
<accession>A0A939D836</accession>
<dbReference type="InterPro" id="IPR016047">
    <property type="entry name" value="M23ase_b-sheet_dom"/>
</dbReference>
<feature type="domain" description="Peptidoglycan hydrolase PcsB coiled-coil" evidence="5">
    <location>
        <begin position="96"/>
        <end position="165"/>
    </location>
</feature>
<feature type="coiled-coil region" evidence="2">
    <location>
        <begin position="46"/>
        <end position="115"/>
    </location>
</feature>
<dbReference type="InterPro" id="IPR057309">
    <property type="entry name" value="PcsB_CC"/>
</dbReference>
<dbReference type="Proteomes" id="UP000664545">
    <property type="component" value="Unassembled WGS sequence"/>
</dbReference>
<organism evidence="6 7">
    <name type="scientific">Clostridium aminobutyricum</name>
    <dbReference type="NCBI Taxonomy" id="33953"/>
    <lineage>
        <taxon>Bacteria</taxon>
        <taxon>Bacillati</taxon>
        <taxon>Bacillota</taxon>
        <taxon>Clostridia</taxon>
        <taxon>Eubacteriales</taxon>
        <taxon>Clostridiaceae</taxon>
        <taxon>Clostridium</taxon>
    </lineage>
</organism>
<name>A0A939D836_CLOAM</name>
<evidence type="ECO:0000256" key="1">
    <source>
        <dbReference type="ARBA" id="ARBA00022729"/>
    </source>
</evidence>
<dbReference type="SUPFAM" id="SSF51261">
    <property type="entry name" value="Duplicated hybrid motif"/>
    <property type="match status" value="1"/>
</dbReference>
<evidence type="ECO:0000259" key="5">
    <source>
        <dbReference type="Pfam" id="PF24568"/>
    </source>
</evidence>
<dbReference type="RefSeq" id="WP_206581645.1">
    <property type="nucleotide sequence ID" value="NZ_JAFJZZ010000001.1"/>
</dbReference>
<reference evidence="6" key="1">
    <citation type="submission" date="2021-02" db="EMBL/GenBank/DDBJ databases">
        <title>Abyssanaerobacter marinus gen.nov., sp., nov, anaerobic bacterium isolated from the Onnuri vent field of Indian Ocean and suggestion of Mogibacteriaceae fam. nov., and proposal of reclassification of ambiguous this family's genus member.</title>
        <authorList>
            <person name="Kim Y.J."/>
            <person name="Yang J.-A."/>
        </authorList>
    </citation>
    <scope>NUCLEOTIDE SEQUENCE</scope>
    <source>
        <strain evidence="6">DSM 2634</strain>
    </source>
</reference>
<comment type="caution">
    <text evidence="6">The sequence shown here is derived from an EMBL/GenBank/DDBJ whole genome shotgun (WGS) entry which is preliminary data.</text>
</comment>
<dbReference type="InterPro" id="IPR011055">
    <property type="entry name" value="Dup_hybrid_motif"/>
</dbReference>
<sequence>MKKVISYTLIFVLVLSFGALGLTYGANSQDKLNDLNSQITDTKGQLNNGKKMENSLNNEIKNLESKINSTQAQIDALDGDIDATQAKISQALADLEKLEADMNTQNDNLNKRLRTMYKNGSVGFIDVLLGSSGISDLMTNMDRVQRIYDNDKEVLEVLKEQHQIIDAQKQYLLGLQADLKQKQSNQEAQKQSLSASKSEVTEKKSEVAKDNKALEEQLNNLNAEANRIKAEILALQSKGTTYNGGIMAWPVPGVTRISSEFGYRLHPILGYKKLHTGMDIAAPTGTTVVASNPGTVIKAAYNNSYGYMVMIDHGGGIVTLYAHNSKLLVSTGDVVSRGQAISKSGSTGDSTGPHVHFEVRVNGEYKNPRDWL</sequence>
<dbReference type="AlphaFoldDB" id="A0A939D836"/>
<dbReference type="Gene3D" id="2.70.70.10">
    <property type="entry name" value="Glucose Permease (Domain IIA)"/>
    <property type="match status" value="1"/>
</dbReference>
<proteinExistence type="predicted"/>
<dbReference type="CDD" id="cd12797">
    <property type="entry name" value="M23_peptidase"/>
    <property type="match status" value="1"/>
</dbReference>
<feature type="compositionally biased region" description="Basic and acidic residues" evidence="3">
    <location>
        <begin position="199"/>
        <end position="208"/>
    </location>
</feature>
<dbReference type="InterPro" id="IPR050570">
    <property type="entry name" value="Cell_wall_metabolism_enzyme"/>
</dbReference>
<dbReference type="Pfam" id="PF01551">
    <property type="entry name" value="Peptidase_M23"/>
    <property type="match status" value="1"/>
</dbReference>
<feature type="compositionally biased region" description="Polar residues" evidence="3">
    <location>
        <begin position="186"/>
        <end position="198"/>
    </location>
</feature>
<protein>
    <submittedName>
        <fullName evidence="6">Peptidoglycan DD-metalloendopeptidase family protein</fullName>
    </submittedName>
</protein>
<evidence type="ECO:0000313" key="7">
    <source>
        <dbReference type="Proteomes" id="UP000664545"/>
    </source>
</evidence>
<feature type="domain" description="M23ase beta-sheet core" evidence="4">
    <location>
        <begin position="274"/>
        <end position="368"/>
    </location>
</feature>
<evidence type="ECO:0000256" key="2">
    <source>
        <dbReference type="SAM" id="Coils"/>
    </source>
</evidence>
<dbReference type="Pfam" id="PF24568">
    <property type="entry name" value="CC_PcsB"/>
    <property type="match status" value="1"/>
</dbReference>
<keyword evidence="2" id="KW-0175">Coiled coil</keyword>